<dbReference type="InterPro" id="IPR038208">
    <property type="entry name" value="Tscrpt_reg_Crl_sf"/>
</dbReference>
<accession>A0A5J5G7H5</accession>
<comment type="caution">
    <text evidence="5">Lacks conserved residue(s) required for the propagation of feature annotation.</text>
</comment>
<keyword evidence="3 5" id="KW-0010">Activator</keyword>
<dbReference type="OrthoDB" id="6428303at2"/>
<name>A0A5J5G7H5_9GAMM</name>
<evidence type="ECO:0000313" key="6">
    <source>
        <dbReference type="EMBL" id="KAA9002442.1"/>
    </source>
</evidence>
<dbReference type="GO" id="GO:0005737">
    <property type="term" value="C:cytoplasm"/>
    <property type="evidence" value="ECO:0007669"/>
    <property type="project" value="UniProtKB-SubCell"/>
</dbReference>
<comment type="function">
    <text evidence="5">Binds to the sigma-S subunit of RNA polymerase, activating expression of sigma-S-regulated genes. Stimulates RNA polymerase holoenzyme formation and may bind to several other sigma factors, such as sigma-70 and sigma-32.</text>
</comment>
<keyword evidence="1 5" id="KW-0963">Cytoplasm</keyword>
<keyword evidence="2 5" id="KW-0805">Transcription regulation</keyword>
<comment type="subcellular location">
    <subcellularLocation>
        <location evidence="5">Cytoplasm</location>
    </subcellularLocation>
</comment>
<evidence type="ECO:0000256" key="1">
    <source>
        <dbReference type="ARBA" id="ARBA00022490"/>
    </source>
</evidence>
<sequence>MMLANGHPKIRLIKSFAALGPYLREGQCESNYFFFDCLAVCVNVKPAPEKREFWGWWLELRIEDQQATGSYHFGLYDKAGDWREEKIKDAAVREKVEAARLSFHERLEALLNKMDPAYTLTEQAPSSSH</sequence>
<dbReference type="EMBL" id="VYKJ01000001">
    <property type="protein sequence ID" value="KAA9003270.1"/>
    <property type="molecule type" value="Genomic_DNA"/>
</dbReference>
<comment type="caution">
    <text evidence="7">The sequence shown here is derived from an EMBL/GenBank/DDBJ whole genome shotgun (WGS) entry which is preliminary data.</text>
</comment>
<dbReference type="EMBL" id="VYKJ01000001">
    <property type="protein sequence ID" value="KAA9002442.1"/>
    <property type="molecule type" value="Genomic_DNA"/>
</dbReference>
<evidence type="ECO:0000256" key="4">
    <source>
        <dbReference type="ARBA" id="ARBA00023163"/>
    </source>
</evidence>
<dbReference type="Gene3D" id="3.30.310.230">
    <property type="entry name" value="Sigma factor-binding protein Crl monomer"/>
    <property type="match status" value="1"/>
</dbReference>
<dbReference type="AlphaFoldDB" id="A0A5J5G7H5"/>
<evidence type="ECO:0000256" key="3">
    <source>
        <dbReference type="ARBA" id="ARBA00023159"/>
    </source>
</evidence>
<proteinExistence type="inferred from homology"/>
<dbReference type="InterPro" id="IPR009986">
    <property type="entry name" value="Tscrpt_reg_Crl"/>
</dbReference>
<evidence type="ECO:0000256" key="2">
    <source>
        <dbReference type="ARBA" id="ARBA00023015"/>
    </source>
</evidence>
<evidence type="ECO:0000256" key="5">
    <source>
        <dbReference type="HAMAP-Rule" id="MF_01178"/>
    </source>
</evidence>
<protein>
    <recommendedName>
        <fullName evidence="5">Sigma factor-binding protein Crl</fullName>
    </recommendedName>
</protein>
<dbReference type="Proteomes" id="UP000335415">
    <property type="component" value="Unassembled WGS sequence"/>
</dbReference>
<gene>
    <name evidence="5" type="primary">crl</name>
    <name evidence="6" type="ORF">FJU30_00045</name>
    <name evidence="7" type="ORF">FJU30_04720</name>
</gene>
<organism evidence="7 8">
    <name type="scientific">Affinibrenneria salicis</name>
    <dbReference type="NCBI Taxonomy" id="2590031"/>
    <lineage>
        <taxon>Bacteria</taxon>
        <taxon>Pseudomonadati</taxon>
        <taxon>Pseudomonadota</taxon>
        <taxon>Gammaproteobacteria</taxon>
        <taxon>Enterobacterales</taxon>
        <taxon>Pectobacteriaceae</taxon>
        <taxon>Affinibrenneria</taxon>
    </lineage>
</organism>
<evidence type="ECO:0000313" key="8">
    <source>
        <dbReference type="Proteomes" id="UP000335415"/>
    </source>
</evidence>
<dbReference type="NCBIfam" id="NF008217">
    <property type="entry name" value="PRK10984.1"/>
    <property type="match status" value="1"/>
</dbReference>
<dbReference type="HAMAP" id="MF_01178">
    <property type="entry name" value="Crl"/>
    <property type="match status" value="1"/>
</dbReference>
<dbReference type="GO" id="GO:0045893">
    <property type="term" value="P:positive regulation of DNA-templated transcription"/>
    <property type="evidence" value="ECO:0007669"/>
    <property type="project" value="UniProtKB-UniRule"/>
</dbReference>
<comment type="similarity">
    <text evidence="5">Belongs to the Crl family.</text>
</comment>
<reference evidence="7 8" key="1">
    <citation type="submission" date="2019-09" db="EMBL/GenBank/DDBJ databases">
        <authorList>
            <person name="Li Y."/>
        </authorList>
    </citation>
    <scope>NUCLEOTIDE SEQUENCE [LARGE SCALE GENOMIC DNA]</scope>
    <source>
        <strain evidence="7 8">L3-3HA</strain>
    </source>
</reference>
<dbReference type="Pfam" id="PF07417">
    <property type="entry name" value="Crl"/>
    <property type="match status" value="1"/>
</dbReference>
<keyword evidence="4 5" id="KW-0804">Transcription</keyword>
<dbReference type="RefSeq" id="WP_150433413.1">
    <property type="nucleotide sequence ID" value="NZ_VYKJ01000001.1"/>
</dbReference>
<evidence type="ECO:0000313" key="7">
    <source>
        <dbReference type="EMBL" id="KAA9003270.1"/>
    </source>
</evidence>
<keyword evidence="8" id="KW-1185">Reference proteome</keyword>